<organism evidence="2 3">
    <name type="scientific">Terfezia boudieri ATCC MYA-4762</name>
    <dbReference type="NCBI Taxonomy" id="1051890"/>
    <lineage>
        <taxon>Eukaryota</taxon>
        <taxon>Fungi</taxon>
        <taxon>Dikarya</taxon>
        <taxon>Ascomycota</taxon>
        <taxon>Pezizomycotina</taxon>
        <taxon>Pezizomycetes</taxon>
        <taxon>Pezizales</taxon>
        <taxon>Pezizaceae</taxon>
        <taxon>Terfezia</taxon>
    </lineage>
</organism>
<evidence type="ECO:0000313" key="3">
    <source>
        <dbReference type="Proteomes" id="UP000267821"/>
    </source>
</evidence>
<proteinExistence type="predicted"/>
<dbReference type="PANTHER" id="PTHR21310">
    <property type="entry name" value="AMINOGLYCOSIDE PHOSPHOTRANSFERASE-RELATED-RELATED"/>
    <property type="match status" value="1"/>
</dbReference>
<protein>
    <recommendedName>
        <fullName evidence="1">Aminoglycoside phosphotransferase domain-containing protein</fullName>
    </recommendedName>
</protein>
<dbReference type="AlphaFoldDB" id="A0A3N4M2U5"/>
<feature type="domain" description="Aminoglycoside phosphotransferase" evidence="1">
    <location>
        <begin position="121"/>
        <end position="385"/>
    </location>
</feature>
<keyword evidence="3" id="KW-1185">Reference proteome</keyword>
<dbReference type="Pfam" id="PF01636">
    <property type="entry name" value="APH"/>
    <property type="match status" value="1"/>
</dbReference>
<dbReference type="Gene3D" id="3.90.1200.10">
    <property type="match status" value="1"/>
</dbReference>
<evidence type="ECO:0000313" key="2">
    <source>
        <dbReference type="EMBL" id="RPB29337.1"/>
    </source>
</evidence>
<dbReference type="STRING" id="1051890.A0A3N4M2U5"/>
<name>A0A3N4M2U5_9PEZI</name>
<dbReference type="Proteomes" id="UP000267821">
    <property type="component" value="Unassembled WGS sequence"/>
</dbReference>
<dbReference type="OrthoDB" id="2968323at2759"/>
<dbReference type="InterPro" id="IPR051678">
    <property type="entry name" value="AGP_Transferase"/>
</dbReference>
<sequence>MLNTPDPDVTEAKINWVRDAIGTAVPSWVTEPDIRSIIKTVGTLDLLLEDPETGGRGQKREVERAANASISAASEEKQVYNEAQLSISFLAQGAFNKLYTVKLDSAANELPKGAIVTAQGAKSRTFVLRISLPVDPIYKTLSEVATTKYIHEQTNIPVPEIYAYEWSTSLGLESPPSDDGPRSRRCNEIGFEWILMEYMPGHQLRHVWEGLKWQWKEKLVDDLAGWCLDMFKLRAGKIGNLYRKEDFDGLGRGQGVEILGEGEYVVDRIVSMSFFWDKRLQMEGLSRGPFATAREWLQARLYAAKTNSMEQLLGADLDEDDLEDLETLNKLIETLEGNLNEFFPTVGAEDQDSYALTHDDITFQNLLLNPETGNVTAFLDWETVSFVPLFKATFFPHVLQGRNHPDPRPDPEGYMKDEETGRPNLLYFEHLKEWEQTKLRERFLKTMEGLTGGQEWLHVFRDVQQRKKRDFELAVQQCEAENIFAYWGVMDWLERCKGLDDEYKSLWDILHN</sequence>
<gene>
    <name evidence="2" type="ORF">L211DRAFT_4752</name>
</gene>
<dbReference type="PANTHER" id="PTHR21310:SF13">
    <property type="entry name" value="AMINOGLYCOSIDE PHOSPHOTRANSFERASE DOMAIN-CONTAINING PROTEIN"/>
    <property type="match status" value="1"/>
</dbReference>
<dbReference type="InterPro" id="IPR002575">
    <property type="entry name" value="Aminoglycoside_PTrfase"/>
</dbReference>
<reference evidence="2 3" key="1">
    <citation type="journal article" date="2018" name="Nat. Ecol. Evol.">
        <title>Pezizomycetes genomes reveal the molecular basis of ectomycorrhizal truffle lifestyle.</title>
        <authorList>
            <person name="Murat C."/>
            <person name="Payen T."/>
            <person name="Noel B."/>
            <person name="Kuo A."/>
            <person name="Morin E."/>
            <person name="Chen J."/>
            <person name="Kohler A."/>
            <person name="Krizsan K."/>
            <person name="Balestrini R."/>
            <person name="Da Silva C."/>
            <person name="Montanini B."/>
            <person name="Hainaut M."/>
            <person name="Levati E."/>
            <person name="Barry K.W."/>
            <person name="Belfiori B."/>
            <person name="Cichocki N."/>
            <person name="Clum A."/>
            <person name="Dockter R.B."/>
            <person name="Fauchery L."/>
            <person name="Guy J."/>
            <person name="Iotti M."/>
            <person name="Le Tacon F."/>
            <person name="Lindquist E.A."/>
            <person name="Lipzen A."/>
            <person name="Malagnac F."/>
            <person name="Mello A."/>
            <person name="Molinier V."/>
            <person name="Miyauchi S."/>
            <person name="Poulain J."/>
            <person name="Riccioni C."/>
            <person name="Rubini A."/>
            <person name="Sitrit Y."/>
            <person name="Splivallo R."/>
            <person name="Traeger S."/>
            <person name="Wang M."/>
            <person name="Zifcakova L."/>
            <person name="Wipf D."/>
            <person name="Zambonelli A."/>
            <person name="Paolocci F."/>
            <person name="Nowrousian M."/>
            <person name="Ottonello S."/>
            <person name="Baldrian P."/>
            <person name="Spatafora J.W."/>
            <person name="Henrissat B."/>
            <person name="Nagy L.G."/>
            <person name="Aury J.M."/>
            <person name="Wincker P."/>
            <person name="Grigoriev I.V."/>
            <person name="Bonfante P."/>
            <person name="Martin F.M."/>
        </authorList>
    </citation>
    <scope>NUCLEOTIDE SEQUENCE [LARGE SCALE GENOMIC DNA]</scope>
    <source>
        <strain evidence="2 3">ATCC MYA-4762</strain>
    </source>
</reference>
<dbReference type="InterPro" id="IPR011009">
    <property type="entry name" value="Kinase-like_dom_sf"/>
</dbReference>
<accession>A0A3N4M2U5</accession>
<dbReference type="InParanoid" id="A0A3N4M2U5"/>
<dbReference type="EMBL" id="ML121527">
    <property type="protein sequence ID" value="RPB29337.1"/>
    <property type="molecule type" value="Genomic_DNA"/>
</dbReference>
<dbReference type="SUPFAM" id="SSF56112">
    <property type="entry name" value="Protein kinase-like (PK-like)"/>
    <property type="match status" value="1"/>
</dbReference>
<evidence type="ECO:0000259" key="1">
    <source>
        <dbReference type="Pfam" id="PF01636"/>
    </source>
</evidence>